<evidence type="ECO:0000313" key="3">
    <source>
        <dbReference type="EMBL" id="CAE8586528.1"/>
    </source>
</evidence>
<feature type="transmembrane region" description="Helical" evidence="2">
    <location>
        <begin position="156"/>
        <end position="176"/>
    </location>
</feature>
<keyword evidence="2" id="KW-0472">Membrane</keyword>
<gene>
    <name evidence="3" type="ORF">PGLA1383_LOCUS5384</name>
</gene>
<feature type="transmembrane region" description="Helical" evidence="2">
    <location>
        <begin position="197"/>
        <end position="217"/>
    </location>
</feature>
<reference evidence="3" key="1">
    <citation type="submission" date="2021-02" db="EMBL/GenBank/DDBJ databases">
        <authorList>
            <person name="Dougan E. K."/>
            <person name="Rhodes N."/>
            <person name="Thang M."/>
            <person name="Chan C."/>
        </authorList>
    </citation>
    <scope>NUCLEOTIDE SEQUENCE</scope>
</reference>
<feature type="region of interest" description="Disordered" evidence="1">
    <location>
        <begin position="389"/>
        <end position="409"/>
    </location>
</feature>
<feature type="compositionally biased region" description="Pro residues" evidence="1">
    <location>
        <begin position="624"/>
        <end position="638"/>
    </location>
</feature>
<organism evidence="3 4">
    <name type="scientific">Polarella glacialis</name>
    <name type="common">Dinoflagellate</name>
    <dbReference type="NCBI Taxonomy" id="89957"/>
    <lineage>
        <taxon>Eukaryota</taxon>
        <taxon>Sar</taxon>
        <taxon>Alveolata</taxon>
        <taxon>Dinophyceae</taxon>
        <taxon>Suessiales</taxon>
        <taxon>Suessiaceae</taxon>
        <taxon>Polarella</taxon>
    </lineage>
</organism>
<protein>
    <submittedName>
        <fullName evidence="3">Uncharacterized protein</fullName>
    </submittedName>
</protein>
<evidence type="ECO:0000256" key="2">
    <source>
        <dbReference type="SAM" id="Phobius"/>
    </source>
</evidence>
<feature type="compositionally biased region" description="Low complexity" evidence="1">
    <location>
        <begin position="586"/>
        <end position="599"/>
    </location>
</feature>
<accession>A0A813DJW8</accession>
<comment type="caution">
    <text evidence="3">The sequence shown here is derived from an EMBL/GenBank/DDBJ whole genome shotgun (WGS) entry which is preliminary data.</text>
</comment>
<feature type="region of interest" description="Disordered" evidence="1">
    <location>
        <begin position="534"/>
        <end position="689"/>
    </location>
</feature>
<evidence type="ECO:0000313" key="4">
    <source>
        <dbReference type="Proteomes" id="UP000654075"/>
    </source>
</evidence>
<feature type="transmembrane region" description="Helical" evidence="2">
    <location>
        <begin position="223"/>
        <end position="244"/>
    </location>
</feature>
<keyword evidence="4" id="KW-1185">Reference proteome</keyword>
<evidence type="ECO:0000256" key="1">
    <source>
        <dbReference type="SAM" id="MobiDB-lite"/>
    </source>
</evidence>
<keyword evidence="2" id="KW-1133">Transmembrane helix</keyword>
<feature type="compositionally biased region" description="Polar residues" evidence="1">
    <location>
        <begin position="346"/>
        <end position="362"/>
    </location>
</feature>
<dbReference type="AlphaFoldDB" id="A0A813DJW8"/>
<dbReference type="EMBL" id="CAJNNV010002114">
    <property type="protein sequence ID" value="CAE8586528.1"/>
    <property type="molecule type" value="Genomic_DNA"/>
</dbReference>
<keyword evidence="2" id="KW-0812">Transmembrane</keyword>
<feature type="transmembrane region" description="Helical" evidence="2">
    <location>
        <begin position="256"/>
        <end position="275"/>
    </location>
</feature>
<feature type="region of interest" description="Disordered" evidence="1">
    <location>
        <begin position="346"/>
        <end position="373"/>
    </location>
</feature>
<feature type="compositionally biased region" description="Basic and acidic residues" evidence="1">
    <location>
        <begin position="561"/>
        <end position="575"/>
    </location>
</feature>
<feature type="compositionally biased region" description="Low complexity" evidence="1">
    <location>
        <begin position="656"/>
        <end position="685"/>
    </location>
</feature>
<feature type="non-terminal residue" evidence="3">
    <location>
        <position position="905"/>
    </location>
</feature>
<sequence length="905" mass="97960">HFLGSDHSPASSQELPLPVQWSRAEPSSRRKSMSLSWVAVPWWLLTHLMVAGGTSQHLEFQFVGHGCCRFDGYRAEGRGVMTETTCMNLCRNDAKCVAMEVGPSRALDRPRILLCTYGGIGLGSFSWAASYVLWVQKGCVRFMPFVSDFGAGPSEWLFGLGMAAAAVLLIPAWFDYYEATKLAFSLSSMRWRRLHSCVPFMGTWCSASILCVALNPWNQRLTLHMIGAFGIFGGGVAFAFLVGLLDYHRGLPVGRFLAAACTAAVAGLLMMYFVFKALFEREGPEAAMRRVEKSKQLMEHSFEQYCAGEHRSLHHIFDVNAAAACEWVLLGTLLCMAAIKLHEELGSQSASKEGGQRQSCSSAMVDDDEEEMEDLLQAAEEADELLKAEEAAAQAAEAMDEEEPAAEVDTRRSLEFTASGGRQHHAADPAEDGLRSSELTFFRADTQALVARTAKKVLLRLRRLPASSVDLHTNEKWAGIYTHLFARTCSWNWEHFALPRLGKVAAQAVKVKVAVKKAVEAPAIVSKKATLAKASSTPALSRKAGAAAVRGASPCSEASEPSERRSAPPTKDRLGSRAPGTPIQVRKAASAVRRTSSAAGGPDDSECSASPSRHSSSSSSSPSPDRPVPSPKAPPPVAAIPVATRPAKRPRPATPPKAAAARKTVAASPPRPPASASLSALTSTPPKRKTAPLVLSADDEGSFQAAVLDRLCTLCGENDDAKVLAEYIVVMVAGSKGREEMSVELKPFFQDQVYWDPACYYGLKGCFADSKHLGCRFCGAGDYLDIPCPYSVCTHAVEPVSPYYWDPSCTLGMLGCRADAIHTQCRFCGKIPFQGIPCPESARPPYNECWFPRHPQETYFWDPTCDWGVAGCWADGVHAECRFCGGNGQYAAIDCPVVPETTLLP</sequence>
<feature type="transmembrane region" description="Helical" evidence="2">
    <location>
        <begin position="112"/>
        <end position="136"/>
    </location>
</feature>
<proteinExistence type="predicted"/>
<dbReference type="Proteomes" id="UP000654075">
    <property type="component" value="Unassembled WGS sequence"/>
</dbReference>
<feature type="compositionally biased region" description="Low complexity" evidence="1">
    <location>
        <begin position="608"/>
        <end position="623"/>
    </location>
</feature>
<name>A0A813DJW8_POLGL</name>